<evidence type="ECO:0000259" key="1">
    <source>
        <dbReference type="Pfam" id="PF17989"/>
    </source>
</evidence>
<protein>
    <submittedName>
        <fullName evidence="2">ParM/StbA family protein</fullName>
    </submittedName>
</protein>
<dbReference type="InterPro" id="IPR040607">
    <property type="entry name" value="ALP_N"/>
</dbReference>
<dbReference type="Gene3D" id="3.30.420.40">
    <property type="match status" value="2"/>
</dbReference>
<evidence type="ECO:0000313" key="3">
    <source>
        <dbReference type="Proteomes" id="UP001243286"/>
    </source>
</evidence>
<reference evidence="2 3" key="1">
    <citation type="submission" date="2023-04" db="EMBL/GenBank/DDBJ databases">
        <title>Antarctic isolates genomes.</title>
        <authorList>
            <person name="Dimov S.G."/>
        </authorList>
    </citation>
    <scope>NUCLEOTIDE SEQUENCE [LARGE SCALE GENOMIC DNA]</scope>
    <source>
        <strain evidence="2 3">AL19</strain>
    </source>
</reference>
<dbReference type="Proteomes" id="UP001243286">
    <property type="component" value="Unassembled WGS sequence"/>
</dbReference>
<organism evidence="2 3">
    <name type="scientific">Exiguobacterium antarcticum</name>
    <dbReference type="NCBI Taxonomy" id="132920"/>
    <lineage>
        <taxon>Bacteria</taxon>
        <taxon>Bacillati</taxon>
        <taxon>Bacillota</taxon>
        <taxon>Bacilli</taxon>
        <taxon>Bacillales</taxon>
        <taxon>Bacillales Family XII. Incertae Sedis</taxon>
        <taxon>Exiguobacterium</taxon>
    </lineage>
</organism>
<comment type="caution">
    <text evidence="2">The sequence shown here is derived from an EMBL/GenBank/DDBJ whole genome shotgun (WGS) entry which is preliminary data.</text>
</comment>
<dbReference type="RefSeq" id="WP_282356985.1">
    <property type="nucleotide sequence ID" value="NZ_JASBQV010000025.1"/>
</dbReference>
<dbReference type="EMBL" id="JASBQV010000025">
    <property type="protein sequence ID" value="MDI3235986.1"/>
    <property type="molecule type" value="Genomic_DNA"/>
</dbReference>
<feature type="domain" description="Actin-like protein N-terminal" evidence="1">
    <location>
        <begin position="8"/>
        <end position="187"/>
    </location>
</feature>
<sequence length="411" mass="45403">MTYSLITGLDTGNTSTKTSYIDSNTGNIVSFPIPSVIAPAPTSVIELHTEASNHKINPEEMLHVYIETNSLEQHLRKSYFYVGQYAIDKEGMEQPKIHTDKHNSSLHKIVSLTSLAVAALKDNIANTESELEVEINYSGGLPIEEHKKVGQKPLEELKGKHKVKFLDGPAKGKTVTLNITGGKLRVEGATSGVSLSFDIQSNELTATKDQSLLTSSGANYIVADLGAGTLDEALYENSQLNKVASRNVNLGTNTYVDTLLEKVLELPDFQSIIESLKANNQVGKPYRTREEFMKQVIYPGVKLAVEGKTPKFTVSWGRKRNVDFTAQTLEVMEAYASDVMKEVDAYWSVKGVNAEHFYLVGGGVLFGYEFFKNEEDIKLPDASIIWESPFITSRAYLIANYFEQNLASAVN</sequence>
<evidence type="ECO:0000313" key="2">
    <source>
        <dbReference type="EMBL" id="MDI3235986.1"/>
    </source>
</evidence>
<accession>A0ABT6R4V4</accession>
<dbReference type="CDD" id="cd24023">
    <property type="entry name" value="ASKHA_NBD_ParM_Alp7A-like"/>
    <property type="match status" value="1"/>
</dbReference>
<dbReference type="SUPFAM" id="SSF53067">
    <property type="entry name" value="Actin-like ATPase domain"/>
    <property type="match status" value="2"/>
</dbReference>
<proteinExistence type="predicted"/>
<keyword evidence="3" id="KW-1185">Reference proteome</keyword>
<dbReference type="InterPro" id="IPR043129">
    <property type="entry name" value="ATPase_NBD"/>
</dbReference>
<gene>
    <name evidence="2" type="ORF">QK289_13295</name>
</gene>
<dbReference type="Pfam" id="PF17989">
    <property type="entry name" value="ALP_N"/>
    <property type="match status" value="1"/>
</dbReference>
<name>A0ABT6R4V4_9BACL</name>